<dbReference type="Pfam" id="PF00294">
    <property type="entry name" value="PfkB"/>
    <property type="match status" value="1"/>
</dbReference>
<dbReference type="Gene3D" id="3.40.1190.20">
    <property type="match status" value="1"/>
</dbReference>
<evidence type="ECO:0000256" key="1">
    <source>
        <dbReference type="ARBA" id="ARBA00022679"/>
    </source>
</evidence>
<evidence type="ECO:0000259" key="3">
    <source>
        <dbReference type="Pfam" id="PF00294"/>
    </source>
</evidence>
<organism evidence="4 5">
    <name type="scientific">Nocardioides astragali</name>
    <dbReference type="NCBI Taxonomy" id="1776736"/>
    <lineage>
        <taxon>Bacteria</taxon>
        <taxon>Bacillati</taxon>
        <taxon>Actinomycetota</taxon>
        <taxon>Actinomycetes</taxon>
        <taxon>Propionibacteriales</taxon>
        <taxon>Nocardioidaceae</taxon>
        <taxon>Nocardioides</taxon>
    </lineage>
</organism>
<dbReference type="SUPFAM" id="SSF53613">
    <property type="entry name" value="Ribokinase-like"/>
    <property type="match status" value="1"/>
</dbReference>
<protein>
    <submittedName>
        <fullName evidence="4">PfkB family carbohydrate kinase</fullName>
    </submittedName>
</protein>
<dbReference type="InterPro" id="IPR011611">
    <property type="entry name" value="PfkB_dom"/>
</dbReference>
<reference evidence="5" key="1">
    <citation type="journal article" date="2019" name="Int. J. Syst. Evol. Microbiol.">
        <title>The Global Catalogue of Microorganisms (GCM) 10K type strain sequencing project: providing services to taxonomists for standard genome sequencing and annotation.</title>
        <authorList>
            <consortium name="The Broad Institute Genomics Platform"/>
            <consortium name="The Broad Institute Genome Sequencing Center for Infectious Disease"/>
            <person name="Wu L."/>
            <person name="Ma J."/>
        </authorList>
    </citation>
    <scope>NUCLEOTIDE SEQUENCE [LARGE SCALE GENOMIC DNA]</scope>
    <source>
        <strain evidence="5">FCH27</strain>
    </source>
</reference>
<dbReference type="InterPro" id="IPR029056">
    <property type="entry name" value="Ribokinase-like"/>
</dbReference>
<keyword evidence="2 4" id="KW-0418">Kinase</keyword>
<comment type="caution">
    <text evidence="4">The sequence shown here is derived from an EMBL/GenBank/DDBJ whole genome shotgun (WGS) entry which is preliminary data.</text>
</comment>
<evidence type="ECO:0000256" key="2">
    <source>
        <dbReference type="ARBA" id="ARBA00022777"/>
    </source>
</evidence>
<dbReference type="PANTHER" id="PTHR10584">
    <property type="entry name" value="SUGAR KINASE"/>
    <property type="match status" value="1"/>
</dbReference>
<accession>A0ABW2N1X2</accession>
<dbReference type="Proteomes" id="UP001596524">
    <property type="component" value="Unassembled WGS sequence"/>
</dbReference>
<proteinExistence type="predicted"/>
<dbReference type="GO" id="GO:0016301">
    <property type="term" value="F:kinase activity"/>
    <property type="evidence" value="ECO:0007669"/>
    <property type="project" value="UniProtKB-KW"/>
</dbReference>
<keyword evidence="5" id="KW-1185">Reference proteome</keyword>
<dbReference type="EMBL" id="JBHTCH010000014">
    <property type="protein sequence ID" value="MFC7361274.1"/>
    <property type="molecule type" value="Genomic_DNA"/>
</dbReference>
<dbReference type="InterPro" id="IPR002173">
    <property type="entry name" value="Carboh/pur_kinase_PfkB_CS"/>
</dbReference>
<evidence type="ECO:0000313" key="5">
    <source>
        <dbReference type="Proteomes" id="UP001596524"/>
    </source>
</evidence>
<sequence length="322" mass="32725">MSRVIHTGQALVDVVVEVPDLPARGQNVMASSVADYAGGAVTVLVAAARFGAECVHAGAHGTGPHGDLVRAALAAEGIDVSAPPVADLDTGICVVLIEPSAERTFVTTLGAERRISVDSLATSDPGPGDLVCVTGFSLALDSTRDPLLEWLPTLHPDVVVVLDPGSAFARLPEHVRTAMLDVTDVWSSNAEEAEDLLREVGEEPPTDLAALTAAVAPLLRGDAVAIVRDGPEGCAVHVGGATTAVPGFPQTPVDTNGAGDTHTGALLAEVAAGTPWVAGCRRANAAAAIKVTRRGPQSAPTSADVDEFLASVGSSLVTPPWC</sequence>
<dbReference type="PANTHER" id="PTHR10584:SF166">
    <property type="entry name" value="RIBOKINASE"/>
    <property type="match status" value="1"/>
</dbReference>
<dbReference type="PROSITE" id="PS00584">
    <property type="entry name" value="PFKB_KINASES_2"/>
    <property type="match status" value="1"/>
</dbReference>
<feature type="domain" description="Carbohydrate kinase PfkB" evidence="3">
    <location>
        <begin position="2"/>
        <end position="299"/>
    </location>
</feature>
<gene>
    <name evidence="4" type="ORF">ACFQO6_13430</name>
</gene>
<keyword evidence="1" id="KW-0808">Transferase</keyword>
<dbReference type="RefSeq" id="WP_255888218.1">
    <property type="nucleotide sequence ID" value="NZ_JAFMZM010000001.1"/>
</dbReference>
<name>A0ABW2N1X2_9ACTN</name>
<evidence type="ECO:0000313" key="4">
    <source>
        <dbReference type="EMBL" id="MFC7361274.1"/>
    </source>
</evidence>